<feature type="transmembrane region" description="Helical" evidence="1">
    <location>
        <begin position="573"/>
        <end position="592"/>
    </location>
</feature>
<protein>
    <submittedName>
        <fullName evidence="4">VWA domain-containing protein</fullName>
    </submittedName>
</protein>
<keyword evidence="1" id="KW-1133">Transmembrane helix</keyword>
<evidence type="ECO:0000259" key="3">
    <source>
        <dbReference type="PROSITE" id="PS50234"/>
    </source>
</evidence>
<dbReference type="EMBL" id="JBHRUG010000017">
    <property type="protein sequence ID" value="MFC3283421.1"/>
    <property type="molecule type" value="Genomic_DNA"/>
</dbReference>
<dbReference type="SUPFAM" id="SSF53300">
    <property type="entry name" value="vWA-like"/>
    <property type="match status" value="1"/>
</dbReference>
<accession>A0ABV7LML6</accession>
<dbReference type="Proteomes" id="UP001595579">
    <property type="component" value="Unassembled WGS sequence"/>
</dbReference>
<name>A0ABV7LML6_9GAMM</name>
<proteinExistence type="predicted"/>
<organism evidence="4 5">
    <name type="scientific">Litchfieldella rifensis</name>
    <dbReference type="NCBI Taxonomy" id="762643"/>
    <lineage>
        <taxon>Bacteria</taxon>
        <taxon>Pseudomonadati</taxon>
        <taxon>Pseudomonadota</taxon>
        <taxon>Gammaproteobacteria</taxon>
        <taxon>Oceanospirillales</taxon>
        <taxon>Halomonadaceae</taxon>
        <taxon>Litchfieldella</taxon>
    </lineage>
</organism>
<sequence length="610" mass="67172">MRVIVRLGLCCLLLLSSPLLLAQPASSSHPDVRVIFDVSGSMKDNDPDQLSASALELLVTLLPSGVHGGLWTFGESVDNPVPVGPVDSQWRRQALQVAPALAEYQQFTDIEEAVRQASNSSGEGRRHLILLTDGRIDLPGTTSGQAARNAESRRRLLDELAPRLAEQGVVIHAIAFSPDADLTMVEQLGHATDGLATVVETPETLLRAFLGIFERIFPVDQVPFEGGRFTIDPEVESFSALLFHDPESPPLTLIDPEGRRYRADDHPEGMHWQNESRFDLITIPDPREGEWRVEGEFSADSRISVDSSLALRTSELPATHYLDFDLPLSAWLVRDGAPLTAKALPGDLRVRAELRGLDGAVQSGVALEEDNGRFEGVLPAPSVTGNASLVVDADSAEFQRQQVQAMNVLPAISANLGRRAREVILSAEHPRLDTENTRPHAELQGESLEVDTAGERRWRVDLPSLDPDISVPLLLSATITLDGQTREIRLPRLMLNTDAQIGLGEARIEGMQAERLPETPAADPDSKPEEEVQADLAVRIGLAINALPRQAQSLWREVQPGVERLARTHGDDLRLWVLIAGAALLMMVLVLWRRANRRRRRRRHVEEPHV</sequence>
<reference evidence="5" key="1">
    <citation type="journal article" date="2019" name="Int. J. Syst. Evol. Microbiol.">
        <title>The Global Catalogue of Microorganisms (GCM) 10K type strain sequencing project: providing services to taxonomists for standard genome sequencing and annotation.</title>
        <authorList>
            <consortium name="The Broad Institute Genomics Platform"/>
            <consortium name="The Broad Institute Genome Sequencing Center for Infectious Disease"/>
            <person name="Wu L."/>
            <person name="Ma J."/>
        </authorList>
    </citation>
    <scope>NUCLEOTIDE SEQUENCE [LARGE SCALE GENOMIC DNA]</scope>
    <source>
        <strain evidence="5">CECT 7698</strain>
    </source>
</reference>
<evidence type="ECO:0000313" key="4">
    <source>
        <dbReference type="EMBL" id="MFC3283421.1"/>
    </source>
</evidence>
<dbReference type="SMART" id="SM00327">
    <property type="entry name" value="VWA"/>
    <property type="match status" value="1"/>
</dbReference>
<evidence type="ECO:0000313" key="5">
    <source>
        <dbReference type="Proteomes" id="UP001595579"/>
    </source>
</evidence>
<keyword evidence="5" id="KW-1185">Reference proteome</keyword>
<dbReference type="Pfam" id="PF00092">
    <property type="entry name" value="VWA"/>
    <property type="match status" value="1"/>
</dbReference>
<feature type="signal peptide" evidence="2">
    <location>
        <begin position="1"/>
        <end position="22"/>
    </location>
</feature>
<dbReference type="InterPro" id="IPR036465">
    <property type="entry name" value="vWFA_dom_sf"/>
</dbReference>
<evidence type="ECO:0000256" key="1">
    <source>
        <dbReference type="SAM" id="Phobius"/>
    </source>
</evidence>
<dbReference type="RefSeq" id="WP_386772489.1">
    <property type="nucleotide sequence ID" value="NZ_JBHRUG010000017.1"/>
</dbReference>
<feature type="domain" description="VWFA" evidence="3">
    <location>
        <begin position="31"/>
        <end position="216"/>
    </location>
</feature>
<dbReference type="Gene3D" id="3.40.50.410">
    <property type="entry name" value="von Willebrand factor, type A domain"/>
    <property type="match status" value="1"/>
</dbReference>
<keyword evidence="1" id="KW-0472">Membrane</keyword>
<keyword evidence="2" id="KW-0732">Signal</keyword>
<comment type="caution">
    <text evidence="4">The sequence shown here is derived from an EMBL/GenBank/DDBJ whole genome shotgun (WGS) entry which is preliminary data.</text>
</comment>
<dbReference type="PROSITE" id="PS50234">
    <property type="entry name" value="VWFA"/>
    <property type="match status" value="1"/>
</dbReference>
<feature type="chain" id="PRO_5046949084" evidence="2">
    <location>
        <begin position="23"/>
        <end position="610"/>
    </location>
</feature>
<gene>
    <name evidence="4" type="ORF">ACFOEV_07360</name>
</gene>
<evidence type="ECO:0000256" key="2">
    <source>
        <dbReference type="SAM" id="SignalP"/>
    </source>
</evidence>
<dbReference type="CDD" id="cd00198">
    <property type="entry name" value="vWFA"/>
    <property type="match status" value="1"/>
</dbReference>
<keyword evidence="1" id="KW-0812">Transmembrane</keyword>
<dbReference type="InterPro" id="IPR002035">
    <property type="entry name" value="VWF_A"/>
</dbReference>